<organism evidence="1 2">
    <name type="scientific">Comamonas suwonensis</name>
    <dbReference type="NCBI Taxonomy" id="2606214"/>
    <lineage>
        <taxon>Bacteria</taxon>
        <taxon>Pseudomonadati</taxon>
        <taxon>Pseudomonadota</taxon>
        <taxon>Betaproteobacteria</taxon>
        <taxon>Burkholderiales</taxon>
        <taxon>Comamonadaceae</taxon>
        <taxon>Comamonas</taxon>
    </lineage>
</organism>
<dbReference type="RefSeq" id="WP_198462404.1">
    <property type="nucleotide sequence ID" value="NZ_JABBCQ020000040.1"/>
</dbReference>
<evidence type="ECO:0000313" key="2">
    <source>
        <dbReference type="Proteomes" id="UP000530032"/>
    </source>
</evidence>
<keyword evidence="2" id="KW-1185">Reference proteome</keyword>
<proteinExistence type="predicted"/>
<dbReference type="Proteomes" id="UP000530032">
    <property type="component" value="Unassembled WGS sequence"/>
</dbReference>
<gene>
    <name evidence="1" type="ORF">HF327_021605</name>
</gene>
<dbReference type="EMBL" id="JABBCQ020000040">
    <property type="protein sequence ID" value="MBI1627064.1"/>
    <property type="molecule type" value="Genomic_DNA"/>
</dbReference>
<sequence length="159" mass="16169">MTKRFGDNPQLKALKGTEIIPAQAPNGGTDTSGAEVAAGDDISIKLLDLMGLRVNTVTIAGGVATVDCGYGLTRNHVLTLTGNATLVLGNLAPASYATEGEIRIAQDGTGSRTLTLPANFKALGGSDTAVASAAGRVTVLSFKTVNDGESVEYAMQESA</sequence>
<comment type="caution">
    <text evidence="1">The sequence shown here is derived from an EMBL/GenBank/DDBJ whole genome shotgun (WGS) entry which is preliminary data.</text>
</comment>
<dbReference type="AlphaFoldDB" id="A0A843BCZ6"/>
<protein>
    <submittedName>
        <fullName evidence="1">Uncharacterized protein</fullName>
    </submittedName>
</protein>
<accession>A0A843BCZ6</accession>
<name>A0A843BCZ6_9BURK</name>
<evidence type="ECO:0000313" key="1">
    <source>
        <dbReference type="EMBL" id="MBI1627064.1"/>
    </source>
</evidence>
<reference evidence="1" key="1">
    <citation type="submission" date="2020-12" db="EMBL/GenBank/DDBJ databases">
        <title>Comamonas sp. nov., isolated from stream water.</title>
        <authorList>
            <person name="Park K.-H."/>
        </authorList>
    </citation>
    <scope>NUCLEOTIDE SEQUENCE</scope>
    <source>
        <strain evidence="1">EJ-4</strain>
    </source>
</reference>